<comment type="caution">
    <text evidence="2">The sequence shown here is derived from an EMBL/GenBank/DDBJ whole genome shotgun (WGS) entry which is preliminary data.</text>
</comment>
<feature type="compositionally biased region" description="Low complexity" evidence="1">
    <location>
        <begin position="66"/>
        <end position="82"/>
    </location>
</feature>
<dbReference type="Proteomes" id="UP001501588">
    <property type="component" value="Unassembled WGS sequence"/>
</dbReference>
<protein>
    <recommendedName>
        <fullName evidence="4">Integrase catalytic domain-containing protein</fullName>
    </recommendedName>
</protein>
<evidence type="ECO:0000256" key="1">
    <source>
        <dbReference type="SAM" id="MobiDB-lite"/>
    </source>
</evidence>
<evidence type="ECO:0000313" key="3">
    <source>
        <dbReference type="Proteomes" id="UP001501588"/>
    </source>
</evidence>
<accession>A0ABP3QX84</accession>
<feature type="region of interest" description="Disordered" evidence="1">
    <location>
        <begin position="1"/>
        <end position="35"/>
    </location>
</feature>
<dbReference type="EMBL" id="BAAAFZ010000061">
    <property type="protein sequence ID" value="GAA0596259.1"/>
    <property type="molecule type" value="Genomic_DNA"/>
</dbReference>
<gene>
    <name evidence="2" type="ORF">GCM10009416_38260</name>
</gene>
<feature type="region of interest" description="Disordered" evidence="1">
    <location>
        <begin position="61"/>
        <end position="82"/>
    </location>
</feature>
<evidence type="ECO:0008006" key="4">
    <source>
        <dbReference type="Google" id="ProtNLM"/>
    </source>
</evidence>
<sequence>MRPSSVARSGRTGFTRPRIGFPGPTAGGGGVEERDHLTRNEASADVFQCIEGFNNRRRLHPWAGHPAPKQQPAAFQAAASAV</sequence>
<name>A0ABP3QX84_9PROT</name>
<keyword evidence="3" id="KW-1185">Reference proteome</keyword>
<evidence type="ECO:0000313" key="2">
    <source>
        <dbReference type="EMBL" id="GAA0596259.1"/>
    </source>
</evidence>
<reference evidence="3" key="1">
    <citation type="journal article" date="2019" name="Int. J. Syst. Evol. Microbiol.">
        <title>The Global Catalogue of Microorganisms (GCM) 10K type strain sequencing project: providing services to taxonomists for standard genome sequencing and annotation.</title>
        <authorList>
            <consortium name="The Broad Institute Genomics Platform"/>
            <consortium name="The Broad Institute Genome Sequencing Center for Infectious Disease"/>
            <person name="Wu L."/>
            <person name="Ma J."/>
        </authorList>
    </citation>
    <scope>NUCLEOTIDE SEQUENCE [LARGE SCALE GENOMIC DNA]</scope>
    <source>
        <strain evidence="3">JCM 9933</strain>
    </source>
</reference>
<organism evidence="2 3">
    <name type="scientific">Craurococcus roseus</name>
    <dbReference type="NCBI Taxonomy" id="77585"/>
    <lineage>
        <taxon>Bacteria</taxon>
        <taxon>Pseudomonadati</taxon>
        <taxon>Pseudomonadota</taxon>
        <taxon>Alphaproteobacteria</taxon>
        <taxon>Acetobacterales</taxon>
        <taxon>Acetobacteraceae</taxon>
        <taxon>Craurococcus</taxon>
    </lineage>
</organism>
<proteinExistence type="predicted"/>